<dbReference type="Proteomes" id="UP000297225">
    <property type="component" value="Unassembled WGS sequence"/>
</dbReference>
<dbReference type="InterPro" id="IPR003439">
    <property type="entry name" value="ABC_transporter-like_ATP-bd"/>
</dbReference>
<sequence>MIRAEELSLTFPSPDGGRVGVGTAPGGLSFLVKRGEIFGVIGPDGAGKSTLFRILCSLMLPDSGKAIVAGYDTNKDYKALRKVIGYMPGTFSLYPDLSVEENLQFFATIFGTTIEANYHLIEDIYSQIEPFKTRKARSLSGGMKQKLALSCTLIHSPEVLFLDEPTTGIDPISRVDLWNMLRKLAKRGVTIVVSTPYMDEAKQCDRIAFMQEGQFLTVDTPQALEHNYPHPIFEVGGDNRLELLGLLSTFPKAINSFAFGEVFHITTEEGVSEVEIAAHIGSNKVRRIKAGLEDAFLLLSMSKNV</sequence>
<dbReference type="CDD" id="cd03230">
    <property type="entry name" value="ABC_DR_subfamily_A"/>
    <property type="match status" value="1"/>
</dbReference>
<dbReference type="GO" id="GO:0016887">
    <property type="term" value="F:ATP hydrolysis activity"/>
    <property type="evidence" value="ECO:0007669"/>
    <property type="project" value="InterPro"/>
</dbReference>
<dbReference type="InterPro" id="IPR027417">
    <property type="entry name" value="P-loop_NTPase"/>
</dbReference>
<dbReference type="EMBL" id="SPNC01000001">
    <property type="protein sequence ID" value="TFH97524.1"/>
    <property type="molecule type" value="Genomic_DNA"/>
</dbReference>
<dbReference type="Pfam" id="PF00005">
    <property type="entry name" value="ABC_tran"/>
    <property type="match status" value="1"/>
</dbReference>
<dbReference type="OrthoDB" id="9801987at2"/>
<organism evidence="1 2">
    <name type="scientific">Porphyromonas levii</name>
    <dbReference type="NCBI Taxonomy" id="28114"/>
    <lineage>
        <taxon>Bacteria</taxon>
        <taxon>Pseudomonadati</taxon>
        <taxon>Bacteroidota</taxon>
        <taxon>Bacteroidia</taxon>
        <taxon>Bacteroidales</taxon>
        <taxon>Porphyromonadaceae</taxon>
        <taxon>Porphyromonas</taxon>
    </lineage>
</organism>
<dbReference type="RefSeq" id="WP_134848889.1">
    <property type="nucleotide sequence ID" value="NZ_CP197400.1"/>
</dbReference>
<dbReference type="InterPro" id="IPR017871">
    <property type="entry name" value="ABC_transporter-like_CS"/>
</dbReference>
<dbReference type="AlphaFoldDB" id="A0A4Y8WSH0"/>
<dbReference type="STRING" id="1122973.GCA_000379925_01060"/>
<dbReference type="PROSITE" id="PS50893">
    <property type="entry name" value="ABC_TRANSPORTER_2"/>
    <property type="match status" value="1"/>
</dbReference>
<dbReference type="SUPFAM" id="SSF52540">
    <property type="entry name" value="P-loop containing nucleoside triphosphate hydrolases"/>
    <property type="match status" value="1"/>
</dbReference>
<dbReference type="PANTHER" id="PTHR43038:SF3">
    <property type="entry name" value="ABC TRANSPORTER G FAMILY MEMBER 20 ISOFORM X1"/>
    <property type="match status" value="1"/>
</dbReference>
<proteinExistence type="predicted"/>
<gene>
    <name evidence="1" type="ORF">E4P47_00155</name>
</gene>
<keyword evidence="2" id="KW-1185">Reference proteome</keyword>
<protein>
    <submittedName>
        <fullName evidence="1">ABC transporter ATP-binding protein</fullName>
    </submittedName>
</protein>
<name>A0A4Y8WSH0_9PORP</name>
<evidence type="ECO:0000313" key="2">
    <source>
        <dbReference type="Proteomes" id="UP000297225"/>
    </source>
</evidence>
<comment type="caution">
    <text evidence="1">The sequence shown here is derived from an EMBL/GenBank/DDBJ whole genome shotgun (WGS) entry which is preliminary data.</text>
</comment>
<reference evidence="1 2" key="1">
    <citation type="submission" date="2019-03" db="EMBL/GenBank/DDBJ databases">
        <title>Porphyromonas levii Isolated from the Uterus of Dairy Cows.</title>
        <authorList>
            <person name="Francis A.M."/>
        </authorList>
    </citation>
    <scope>NUCLEOTIDE SEQUENCE [LARGE SCALE GENOMIC DNA]</scope>
    <source>
        <strain evidence="1 2">AF5678</strain>
    </source>
</reference>
<keyword evidence="1" id="KW-0547">Nucleotide-binding</keyword>
<evidence type="ECO:0000313" key="1">
    <source>
        <dbReference type="EMBL" id="TFH97524.1"/>
    </source>
</evidence>
<dbReference type="SMART" id="SM00382">
    <property type="entry name" value="AAA"/>
    <property type="match status" value="1"/>
</dbReference>
<dbReference type="PANTHER" id="PTHR43038">
    <property type="entry name" value="ATP-BINDING CASSETTE, SUB-FAMILY H, MEMBER 1"/>
    <property type="match status" value="1"/>
</dbReference>
<accession>A0A4Y8WSH0</accession>
<dbReference type="InterPro" id="IPR003593">
    <property type="entry name" value="AAA+_ATPase"/>
</dbReference>
<keyword evidence="1" id="KW-0067">ATP-binding</keyword>
<dbReference type="Gene3D" id="3.40.50.300">
    <property type="entry name" value="P-loop containing nucleotide triphosphate hydrolases"/>
    <property type="match status" value="1"/>
</dbReference>
<dbReference type="GO" id="GO:0005524">
    <property type="term" value="F:ATP binding"/>
    <property type="evidence" value="ECO:0007669"/>
    <property type="project" value="UniProtKB-KW"/>
</dbReference>
<dbReference type="PROSITE" id="PS00211">
    <property type="entry name" value="ABC_TRANSPORTER_1"/>
    <property type="match status" value="1"/>
</dbReference>